<accession>A0ACA9YAK1</accession>
<evidence type="ECO:0000313" key="1">
    <source>
        <dbReference type="EMBL" id="CAH6721929.1"/>
    </source>
</evidence>
<evidence type="ECO:0000313" key="2">
    <source>
        <dbReference type="Proteomes" id="UP001152531"/>
    </source>
</evidence>
<keyword evidence="2" id="KW-1185">Reference proteome</keyword>
<gene>
    <name evidence="1" type="ORF">CLIB1444_07S05622</name>
</gene>
<organism evidence="1 2">
    <name type="scientific">[Candida] jaroonii</name>
    <dbReference type="NCBI Taxonomy" id="467808"/>
    <lineage>
        <taxon>Eukaryota</taxon>
        <taxon>Fungi</taxon>
        <taxon>Dikarya</taxon>
        <taxon>Ascomycota</taxon>
        <taxon>Saccharomycotina</taxon>
        <taxon>Pichiomycetes</taxon>
        <taxon>Debaryomycetaceae</taxon>
        <taxon>Yamadazyma</taxon>
    </lineage>
</organism>
<reference evidence="1" key="1">
    <citation type="submission" date="2022-06" db="EMBL/GenBank/DDBJ databases">
        <authorList>
            <person name="Legras J.-L."/>
            <person name="Devillers H."/>
            <person name="Grondin C."/>
        </authorList>
    </citation>
    <scope>NUCLEOTIDE SEQUENCE</scope>
    <source>
        <strain evidence="1">CLIB 1444</strain>
    </source>
</reference>
<name>A0ACA9YAK1_9ASCO</name>
<protein>
    <submittedName>
        <fullName evidence="1">Uncharacterized protein</fullName>
    </submittedName>
</protein>
<proteinExistence type="predicted"/>
<comment type="caution">
    <text evidence="1">The sequence shown here is derived from an EMBL/GenBank/DDBJ whole genome shotgun (WGS) entry which is preliminary data.</text>
</comment>
<dbReference type="Proteomes" id="UP001152531">
    <property type="component" value="Unassembled WGS sequence"/>
</dbReference>
<dbReference type="EMBL" id="CALSDN010000007">
    <property type="protein sequence ID" value="CAH6721929.1"/>
    <property type="molecule type" value="Genomic_DNA"/>
</dbReference>
<sequence>MSKFIIPTTLRELRFHLSQTGEASVPLRKFLTTNYPSLKTQTKNSLPILIRESYGIPPSITARFEKGKEFKTNLEGLDEQGISTALNQLLKN</sequence>